<organism evidence="4 5">
    <name type="scientific">Lactuca sativa</name>
    <name type="common">Garden lettuce</name>
    <dbReference type="NCBI Taxonomy" id="4236"/>
    <lineage>
        <taxon>Eukaryota</taxon>
        <taxon>Viridiplantae</taxon>
        <taxon>Streptophyta</taxon>
        <taxon>Embryophyta</taxon>
        <taxon>Tracheophyta</taxon>
        <taxon>Spermatophyta</taxon>
        <taxon>Magnoliopsida</taxon>
        <taxon>eudicotyledons</taxon>
        <taxon>Gunneridae</taxon>
        <taxon>Pentapetalae</taxon>
        <taxon>asterids</taxon>
        <taxon>campanulids</taxon>
        <taxon>Asterales</taxon>
        <taxon>Asteraceae</taxon>
        <taxon>Cichorioideae</taxon>
        <taxon>Cichorieae</taxon>
        <taxon>Lactucinae</taxon>
        <taxon>Lactuca</taxon>
    </lineage>
</organism>
<evidence type="ECO:0000256" key="1">
    <source>
        <dbReference type="ARBA" id="ARBA00022750"/>
    </source>
</evidence>
<gene>
    <name evidence="4" type="ORF">LSAT_V11C200070290</name>
</gene>
<dbReference type="InterPro" id="IPR013103">
    <property type="entry name" value="RVT_2"/>
</dbReference>
<reference evidence="4 5" key="1">
    <citation type="journal article" date="2017" name="Nat. Commun.">
        <title>Genome assembly with in vitro proximity ligation data and whole-genome triplication in lettuce.</title>
        <authorList>
            <person name="Reyes-Chin-Wo S."/>
            <person name="Wang Z."/>
            <person name="Yang X."/>
            <person name="Kozik A."/>
            <person name="Arikit S."/>
            <person name="Song C."/>
            <person name="Xia L."/>
            <person name="Froenicke L."/>
            <person name="Lavelle D.O."/>
            <person name="Truco M.J."/>
            <person name="Xia R."/>
            <person name="Zhu S."/>
            <person name="Xu C."/>
            <person name="Xu H."/>
            <person name="Xu X."/>
            <person name="Cox K."/>
            <person name="Korf I."/>
            <person name="Meyers B.C."/>
            <person name="Michelmore R.W."/>
        </authorList>
    </citation>
    <scope>NUCLEOTIDE SEQUENCE [LARGE SCALE GENOMIC DNA]</scope>
    <source>
        <strain evidence="5">cv. Salinas</strain>
        <tissue evidence="4">Seedlings</tissue>
    </source>
</reference>
<evidence type="ECO:0000259" key="3">
    <source>
        <dbReference type="Pfam" id="PF22936"/>
    </source>
</evidence>
<evidence type="ECO:0000313" key="4">
    <source>
        <dbReference type="EMBL" id="KAJ0219846.1"/>
    </source>
</evidence>
<keyword evidence="5" id="KW-1185">Reference proteome</keyword>
<dbReference type="InterPro" id="IPR054722">
    <property type="entry name" value="PolX-like_BBD"/>
</dbReference>
<evidence type="ECO:0000313" key="5">
    <source>
        <dbReference type="Proteomes" id="UP000235145"/>
    </source>
</evidence>
<dbReference type="SUPFAM" id="SSF56672">
    <property type="entry name" value="DNA/RNA polymerases"/>
    <property type="match status" value="1"/>
</dbReference>
<dbReference type="Pfam" id="PF22936">
    <property type="entry name" value="Pol_BBD"/>
    <property type="match status" value="1"/>
</dbReference>
<dbReference type="Proteomes" id="UP000235145">
    <property type="component" value="Unassembled WGS sequence"/>
</dbReference>
<sequence length="663" mass="75244">MDPIPSVNRIFSLLIQEERQRDIGANSSTEPVLAFNIRANQNNQTAPNQFSNFKNVKKDSPYCTYCKRTGHTQDKCYRLHGFPPGYKTQNHRASYNSENCVNVITETQNVQVASSPVNEVVTGLTNDQCQQLIALLSGQLDSVNAITTSHSIQTGNLYVLSLSSGFFQSNVWVLDSGATKHVCNNLELFTDIKEISNTRIQLPNQSFIQVHQIGDIKVDEKLFLKEVLFVPQFKLNLIYVTMLTEHDNDLMVELYYNHAMIRQIKSKNVIGKGNVEAGLYILQEQTTSITLSPSYQAYVYAISTQVEPTSFKESIESPKWKLAMDEELQALELNNTWTVVPLPDDRKPLGSQKSWPLIQLDVNNVFLNGELEEEVYMQIPQDYSHPFTGNSTVKYACKLEKSLYGLRQASRQWYAKFSIFLKSLGFKRSQSEFSLFTKGNNDNFVALLVYVDDIVITGSSLDVINKLKESLSTQFRLKDLGTLKHFLGLEIARSPGGIVVSQRQYVLDLLQDAGMLASKPVSHPMDPRHKMSSFDGELLSDPSQYRRLIGHSLISWKSKKQTTVSRSSTEAEYRAIGSVTSEIIWLRQLLKDFGVQSDQPTLVFCDNNSAMQLAVTPIFHERTKHIEIDCHFIRDKIIDRTIKLMPIHTTHQIADLFTKPLPY</sequence>
<dbReference type="PANTHER" id="PTHR11439:SF461">
    <property type="entry name" value="OS10G0432200 PROTEIN"/>
    <property type="match status" value="1"/>
</dbReference>
<keyword evidence="1" id="KW-0645">Protease</keyword>
<dbReference type="AlphaFoldDB" id="A0A9R1XNL5"/>
<dbReference type="InterPro" id="IPR043502">
    <property type="entry name" value="DNA/RNA_pol_sf"/>
</dbReference>
<dbReference type="Pfam" id="PF07727">
    <property type="entry name" value="RVT_2"/>
    <property type="match status" value="1"/>
</dbReference>
<evidence type="ECO:0008006" key="6">
    <source>
        <dbReference type="Google" id="ProtNLM"/>
    </source>
</evidence>
<keyword evidence="1" id="KW-0378">Hydrolase</keyword>
<feature type="domain" description="Retrovirus-related Pol polyprotein from transposon TNT 1-94-like beta-barrel" evidence="3">
    <location>
        <begin position="172"/>
        <end position="246"/>
    </location>
</feature>
<dbReference type="EMBL" id="NBSK02000002">
    <property type="protein sequence ID" value="KAJ0219846.1"/>
    <property type="molecule type" value="Genomic_DNA"/>
</dbReference>
<accession>A0A9R1XNL5</accession>
<comment type="caution">
    <text evidence="4">The sequence shown here is derived from an EMBL/GenBank/DDBJ whole genome shotgun (WGS) entry which is preliminary data.</text>
</comment>
<dbReference type="CDD" id="cd09272">
    <property type="entry name" value="RNase_HI_RT_Ty1"/>
    <property type="match status" value="1"/>
</dbReference>
<dbReference type="PANTHER" id="PTHR11439">
    <property type="entry name" value="GAG-POL-RELATED RETROTRANSPOSON"/>
    <property type="match status" value="1"/>
</dbReference>
<name>A0A9R1XNL5_LACSA</name>
<keyword evidence="1" id="KW-0064">Aspartyl protease</keyword>
<feature type="domain" description="Reverse transcriptase Ty1/copia-type" evidence="2">
    <location>
        <begin position="350"/>
        <end position="525"/>
    </location>
</feature>
<evidence type="ECO:0000259" key="2">
    <source>
        <dbReference type="Pfam" id="PF07727"/>
    </source>
</evidence>
<dbReference type="GO" id="GO:0004190">
    <property type="term" value="F:aspartic-type endopeptidase activity"/>
    <property type="evidence" value="ECO:0007669"/>
    <property type="project" value="UniProtKB-KW"/>
</dbReference>
<protein>
    <recommendedName>
        <fullName evidence="6">Reverse transcriptase Ty1/copia-type domain-containing protein</fullName>
    </recommendedName>
</protein>
<proteinExistence type="predicted"/>